<dbReference type="Proteomes" id="UP001168821">
    <property type="component" value="Unassembled WGS sequence"/>
</dbReference>
<dbReference type="AlphaFoldDB" id="A0AA38JA47"/>
<organism evidence="1 2">
    <name type="scientific">Zophobas morio</name>
    <dbReference type="NCBI Taxonomy" id="2755281"/>
    <lineage>
        <taxon>Eukaryota</taxon>
        <taxon>Metazoa</taxon>
        <taxon>Ecdysozoa</taxon>
        <taxon>Arthropoda</taxon>
        <taxon>Hexapoda</taxon>
        <taxon>Insecta</taxon>
        <taxon>Pterygota</taxon>
        <taxon>Neoptera</taxon>
        <taxon>Endopterygota</taxon>
        <taxon>Coleoptera</taxon>
        <taxon>Polyphaga</taxon>
        <taxon>Cucujiformia</taxon>
        <taxon>Tenebrionidae</taxon>
        <taxon>Zophobas</taxon>
    </lineage>
</organism>
<comment type="caution">
    <text evidence="1">The sequence shown here is derived from an EMBL/GenBank/DDBJ whole genome shotgun (WGS) entry which is preliminary data.</text>
</comment>
<accession>A0AA38JA47</accession>
<gene>
    <name evidence="1" type="ORF">Zmor_001876</name>
</gene>
<reference evidence="1" key="1">
    <citation type="journal article" date="2023" name="G3 (Bethesda)">
        <title>Whole genome assemblies of Zophobas morio and Tenebrio molitor.</title>
        <authorList>
            <person name="Kaur S."/>
            <person name="Stinson S.A."/>
            <person name="diCenzo G.C."/>
        </authorList>
    </citation>
    <scope>NUCLEOTIDE SEQUENCE</scope>
    <source>
        <strain evidence="1">QUZm001</strain>
    </source>
</reference>
<dbReference type="EMBL" id="JALNTZ010000001">
    <property type="protein sequence ID" value="KAJ3666434.1"/>
    <property type="molecule type" value="Genomic_DNA"/>
</dbReference>
<sequence>MKLFFHIRRTSLTDYCHCVQKLFFFFSYRVFQRARPFYFPAAHRLEVGEKLDFQLYSSHFGWRYFYTSPLIKRSLAQFVFVLMGVKENEKKSSAPSSCASLGSFDIFGNIGRMLGRRGIDANRRLLFSGIR</sequence>
<evidence type="ECO:0000313" key="1">
    <source>
        <dbReference type="EMBL" id="KAJ3666434.1"/>
    </source>
</evidence>
<name>A0AA38JA47_9CUCU</name>
<proteinExistence type="predicted"/>
<keyword evidence="2" id="KW-1185">Reference proteome</keyword>
<evidence type="ECO:0000313" key="2">
    <source>
        <dbReference type="Proteomes" id="UP001168821"/>
    </source>
</evidence>
<protein>
    <submittedName>
        <fullName evidence="1">Uncharacterized protein</fullName>
    </submittedName>
</protein>